<name>A0AA89AC75_9ASTE</name>
<evidence type="ECO:0000313" key="4">
    <source>
        <dbReference type="Proteomes" id="UP001188597"/>
    </source>
</evidence>
<dbReference type="AlphaFoldDB" id="A0AA89AC75"/>
<feature type="domain" description="Protein Lines N-terminal" evidence="1">
    <location>
        <begin position="392"/>
        <end position="537"/>
    </location>
</feature>
<comment type="caution">
    <text evidence="3">The sequence shown here is derived from an EMBL/GenBank/DDBJ whole genome shotgun (WGS) entry which is preliminary data.</text>
</comment>
<dbReference type="PANTHER" id="PTHR16057:SF1">
    <property type="entry name" value="PROTEIN LINES HOMOLOG 1"/>
    <property type="match status" value="1"/>
</dbReference>
<feature type="non-terminal residue" evidence="3">
    <location>
        <position position="1"/>
    </location>
</feature>
<evidence type="ECO:0000259" key="1">
    <source>
        <dbReference type="Pfam" id="PF14694"/>
    </source>
</evidence>
<accession>A0AA89AC75</accession>
<protein>
    <submittedName>
        <fullName evidence="3">Uncharacterized protein</fullName>
    </submittedName>
</protein>
<dbReference type="InterPro" id="IPR029415">
    <property type="entry name" value="Lines_C"/>
</dbReference>
<gene>
    <name evidence="3" type="ORF">RJ639_025971</name>
</gene>
<feature type="domain" description="Protein Lines C-terminal" evidence="2">
    <location>
        <begin position="600"/>
        <end position="630"/>
    </location>
</feature>
<proteinExistence type="predicted"/>
<dbReference type="EMBL" id="JAVXUP010003947">
    <property type="protein sequence ID" value="KAK2997855.1"/>
    <property type="molecule type" value="Genomic_DNA"/>
</dbReference>
<dbReference type="Pfam" id="PF14695">
    <property type="entry name" value="LINES_C"/>
    <property type="match status" value="1"/>
</dbReference>
<dbReference type="PANTHER" id="PTHR16057">
    <property type="entry name" value="WINS1, 2 PROTEIN"/>
    <property type="match status" value="1"/>
</dbReference>
<organism evidence="3 4">
    <name type="scientific">Escallonia herrerae</name>
    <dbReference type="NCBI Taxonomy" id="1293975"/>
    <lineage>
        <taxon>Eukaryota</taxon>
        <taxon>Viridiplantae</taxon>
        <taxon>Streptophyta</taxon>
        <taxon>Embryophyta</taxon>
        <taxon>Tracheophyta</taxon>
        <taxon>Spermatophyta</taxon>
        <taxon>Magnoliopsida</taxon>
        <taxon>eudicotyledons</taxon>
        <taxon>Gunneridae</taxon>
        <taxon>Pentapetalae</taxon>
        <taxon>asterids</taxon>
        <taxon>campanulids</taxon>
        <taxon>Escalloniales</taxon>
        <taxon>Escalloniaceae</taxon>
        <taxon>Escallonia</taxon>
    </lineage>
</organism>
<keyword evidence="4" id="KW-1185">Reference proteome</keyword>
<dbReference type="Pfam" id="PF14694">
    <property type="entry name" value="LINES_N"/>
    <property type="match status" value="1"/>
</dbReference>
<reference evidence="3" key="1">
    <citation type="submission" date="2022-12" db="EMBL/GenBank/DDBJ databases">
        <title>Draft genome assemblies for two species of Escallonia (Escalloniales).</title>
        <authorList>
            <person name="Chanderbali A."/>
            <person name="Dervinis C."/>
            <person name="Anghel I."/>
            <person name="Soltis D."/>
            <person name="Soltis P."/>
            <person name="Zapata F."/>
        </authorList>
    </citation>
    <scope>NUCLEOTIDE SEQUENCE</scope>
    <source>
        <strain evidence="3">UCBG64.0493</strain>
        <tissue evidence="3">Leaf</tissue>
    </source>
</reference>
<dbReference type="InterPro" id="IPR032794">
    <property type="entry name" value="LINES_N"/>
</dbReference>
<sequence>DQAVISLTKENEKDLLITLSQELVGEEPFGVGTSCVGSEDHNCFTEVIGYLMPLLAVKSQYIQHVAGNLLVVISKFAARFGSYWNEFLRSLCLYLELSLCNSLSSSLESQIKLKSLDCDPSVIASKLLLKNVNWSSVAGIVRVLRTVLKNLKQEFDDQLFIVYLDSVSSCLSNLPLDSLNEVHVGENGVSLRSSSGNALIETAYNGQLKLYFAFCGSLIQLFCSLVAQIGSSEAAVASLDKHPAIHEICSIIPKVLACWCGPEGICSNTCIAPYFRHKILMLMIRLSFQLQLNRTTLSSWLNLIHKYFQDLLLEPITQIEPDQDDCLEGSPFLVGCSGEKKSFSSRHLQRLAVFLFLRCSFRLINLRERTEEQYGCANMKSCLVLDLNWAPEVSREKILFDLFEWLRRHLPANILVDQEKFSERCTSFALSFLQLYMKEDDMLFEVLLQLFSLPFCSELEIHRGEKTSQEAEDDKLFLASSLFSPIRLLHLFLAELIYDHQVLLDYLISKDTGASCAEYLLRCLRTVCESWNLFAECSLDSNIVNRSSCKKRKLNAHSRGEPSSADVQGSTIVVSVENECEQHIYGSKHLRTNRLPFEDAVKCLLSLKKSVENLHQKNLFPYNPDVLLRRCVFCCIFSLSLFLHFPI</sequence>
<evidence type="ECO:0000313" key="3">
    <source>
        <dbReference type="EMBL" id="KAK2997855.1"/>
    </source>
</evidence>
<dbReference type="InterPro" id="IPR024875">
    <property type="entry name" value="Protein_Lines"/>
</dbReference>
<dbReference type="Proteomes" id="UP001188597">
    <property type="component" value="Unassembled WGS sequence"/>
</dbReference>
<evidence type="ECO:0000259" key="2">
    <source>
        <dbReference type="Pfam" id="PF14695"/>
    </source>
</evidence>